<dbReference type="Proteomes" id="UP000295060">
    <property type="component" value="Unassembled WGS sequence"/>
</dbReference>
<evidence type="ECO:0000256" key="2">
    <source>
        <dbReference type="ARBA" id="ARBA00004613"/>
    </source>
</evidence>
<feature type="region of interest" description="Disordered" evidence="10">
    <location>
        <begin position="26"/>
        <end position="54"/>
    </location>
</feature>
<dbReference type="Pfam" id="PF20773">
    <property type="entry name" value="InhA-like_MAM"/>
    <property type="match status" value="1"/>
</dbReference>
<keyword evidence="5" id="KW-0479">Metal-binding</keyword>
<dbReference type="InterPro" id="IPR012300">
    <property type="entry name" value="Pept_M6_InhA"/>
</dbReference>
<keyword evidence="6 11" id="KW-0732">Signal</keyword>
<dbReference type="InterPro" id="IPR008757">
    <property type="entry name" value="Peptidase_M6-like_domain"/>
</dbReference>
<keyword evidence="15" id="KW-1185">Reference proteome</keyword>
<comment type="caution">
    <text evidence="14">The sequence shown here is derived from an EMBL/GenBank/DDBJ whole genome shotgun (WGS) entry which is preliminary data.</text>
</comment>
<evidence type="ECO:0000259" key="12">
    <source>
        <dbReference type="Pfam" id="PF05547"/>
    </source>
</evidence>
<keyword evidence="4" id="KW-0645">Protease</keyword>
<dbReference type="Pfam" id="PF20774">
    <property type="entry name" value="InhA-like_VEG"/>
    <property type="match status" value="1"/>
</dbReference>
<gene>
    <name evidence="14" type="ORF">EV137_7433</name>
</gene>
<feature type="domain" description="Peptidase M6-like" evidence="12">
    <location>
        <begin position="113"/>
        <end position="426"/>
    </location>
</feature>
<dbReference type="NCBIfam" id="TIGR03296">
    <property type="entry name" value="M6dom_TIGR03296"/>
    <property type="match status" value="1"/>
</dbReference>
<feature type="compositionally biased region" description="Low complexity" evidence="10">
    <location>
        <begin position="26"/>
        <end position="48"/>
    </location>
</feature>
<evidence type="ECO:0000256" key="7">
    <source>
        <dbReference type="ARBA" id="ARBA00022801"/>
    </source>
</evidence>
<evidence type="ECO:0000256" key="9">
    <source>
        <dbReference type="ARBA" id="ARBA00023049"/>
    </source>
</evidence>
<dbReference type="EMBL" id="SODU01000005">
    <property type="protein sequence ID" value="TDW81429.1"/>
    <property type="molecule type" value="Genomic_DNA"/>
</dbReference>
<dbReference type="PIRSF" id="PIRSF007519">
    <property type="entry name" value="Protease_InhA"/>
    <property type="match status" value="1"/>
</dbReference>
<reference evidence="14 15" key="1">
    <citation type="submission" date="2019-03" db="EMBL/GenBank/DDBJ databases">
        <title>Genomic Encyclopedia of Type Strains, Phase III (KMG-III): the genomes of soil and plant-associated and newly described type strains.</title>
        <authorList>
            <person name="Whitman W."/>
        </authorList>
    </citation>
    <scope>NUCLEOTIDE SEQUENCE [LARGE SCALE GENOMIC DNA]</scope>
    <source>
        <strain evidence="14 15">VKMAc-2574</strain>
    </source>
</reference>
<comment type="cofactor">
    <cofactor evidence="1">
        <name>Zn(2+)</name>
        <dbReference type="ChEBI" id="CHEBI:29105"/>
    </cofactor>
</comment>
<dbReference type="PANTHER" id="PTHR13062">
    <property type="entry name" value="COLLAGENASE"/>
    <property type="match status" value="1"/>
</dbReference>
<evidence type="ECO:0000256" key="11">
    <source>
        <dbReference type="SAM" id="SignalP"/>
    </source>
</evidence>
<feature type="signal peptide" evidence="11">
    <location>
        <begin position="1"/>
        <end position="22"/>
    </location>
</feature>
<feature type="chain" id="PRO_5045581883" evidence="11">
    <location>
        <begin position="23"/>
        <end position="796"/>
    </location>
</feature>
<dbReference type="Pfam" id="PF05547">
    <property type="entry name" value="Peptidase_M6"/>
    <property type="match status" value="1"/>
</dbReference>
<dbReference type="PANTHER" id="PTHR13062:SF12">
    <property type="entry name" value="ALPHA-2-MACROGLOBULIN DOMAIN-CONTAINING PROTEIN"/>
    <property type="match status" value="1"/>
</dbReference>
<name>A0ABY2F4K3_9ACTN</name>
<organism evidence="14 15">
    <name type="scientific">Kribbella pratensis</name>
    <dbReference type="NCBI Taxonomy" id="2512112"/>
    <lineage>
        <taxon>Bacteria</taxon>
        <taxon>Bacillati</taxon>
        <taxon>Actinomycetota</taxon>
        <taxon>Actinomycetes</taxon>
        <taxon>Propionibacteriales</taxon>
        <taxon>Kribbellaceae</taxon>
        <taxon>Kribbella</taxon>
    </lineage>
</organism>
<keyword evidence="3" id="KW-0964">Secreted</keyword>
<dbReference type="SUPFAM" id="SSF55486">
    <property type="entry name" value="Metalloproteases ('zincins'), catalytic domain"/>
    <property type="match status" value="1"/>
</dbReference>
<sequence length="796" mass="86175">MRKLPAGLFSLALAATTGLGIAAATAGNAATPSKQGSAPIASEAAPASDELPSPLEDKRRELRQEALTKVINGQAKPEKRNGSTVVKLGTKAAGTKGVLGAKAVKTATGRVDQYVELSREKTDRIFVVLAEFGNERHPNYPDKDQAPNIPGPATFEGPLHNAIPEPDRSVDNSTVWQADYNRQHFQDLYFGNGNSVKKYYEKQSSGRYSVSGEVTDWVKVKYNEARYGRSNGYPCTGNVCSNTWNLIQDAVNQWVADQKAAGRTTAQITADLKTFDQWDRYDFDGDGNFNEPDGYIDHFQIVHAGGDQADGDPQQGEDAIWSHRWYAGFPGGPSNNPAGGAQVGDTGLYVGDYTIQPENGGISVFAHEYGHDLGLPDHYDTSGAAVENGVNWWTIMAQSRVGKPTDGGIGEQAADFGVWDKLQLGWLDYEIVNAGQNRTLELGPHEYNSAKAQAAVVTLPKKLVTTPLQTPPVGSKSWWSGEGDEFTHTMNRQVAVPAGTTTLTFQANWDIEDCGPDACDYAYVEVDDGTGYKPIAGSITKAAEGNGIDGKSNGWVPATFDLSAYQGKTIGLQLRYTTDANTGGYGFFADDIKVKSGSTTLVDSGAEATPEGWTLNGFSSVGATITTAYDNYYLASNINYVSHDQYLKTGPYNFGWASTLGDKVEHFPYQDGLLVWYWDTSQRDNNTNTHPGAGLVLPVDSHPVPINRIDGQLWRPRVGGYDAPFGLEKADSFTLHINGQASYIRGQNAVPTFNDSKSYWTADQPTSSVKVPNNGVNIKVVSKTGTTMKIEISKRK</sequence>
<evidence type="ECO:0000256" key="5">
    <source>
        <dbReference type="ARBA" id="ARBA00022723"/>
    </source>
</evidence>
<evidence type="ECO:0000256" key="8">
    <source>
        <dbReference type="ARBA" id="ARBA00022833"/>
    </source>
</evidence>
<evidence type="ECO:0000313" key="14">
    <source>
        <dbReference type="EMBL" id="TDW81429.1"/>
    </source>
</evidence>
<feature type="domain" description="Immune inhibitor A-like metallopeptidase VEG" evidence="13">
    <location>
        <begin position="628"/>
        <end position="786"/>
    </location>
</feature>
<evidence type="ECO:0000256" key="1">
    <source>
        <dbReference type="ARBA" id="ARBA00001947"/>
    </source>
</evidence>
<comment type="subcellular location">
    <subcellularLocation>
        <location evidence="2">Secreted</location>
    </subcellularLocation>
</comment>
<evidence type="ECO:0000256" key="6">
    <source>
        <dbReference type="ARBA" id="ARBA00022729"/>
    </source>
</evidence>
<evidence type="ECO:0000256" key="10">
    <source>
        <dbReference type="SAM" id="MobiDB-lite"/>
    </source>
</evidence>
<keyword evidence="8" id="KW-0862">Zinc</keyword>
<protein>
    <submittedName>
        <fullName evidence="14">Immune inhibitor A</fullName>
    </submittedName>
</protein>
<evidence type="ECO:0000313" key="15">
    <source>
        <dbReference type="Proteomes" id="UP000295060"/>
    </source>
</evidence>
<evidence type="ECO:0000259" key="13">
    <source>
        <dbReference type="Pfam" id="PF20774"/>
    </source>
</evidence>
<keyword evidence="7" id="KW-0378">Hydrolase</keyword>
<evidence type="ECO:0000256" key="4">
    <source>
        <dbReference type="ARBA" id="ARBA00022670"/>
    </source>
</evidence>
<proteinExistence type="predicted"/>
<dbReference type="InterPro" id="IPR048665">
    <property type="entry name" value="InhA-like_VEG"/>
</dbReference>
<accession>A0ABY2F4K3</accession>
<dbReference type="RefSeq" id="WP_134011394.1">
    <property type="nucleotide sequence ID" value="NZ_SODU01000005.1"/>
</dbReference>
<evidence type="ECO:0000256" key="3">
    <source>
        <dbReference type="ARBA" id="ARBA00022525"/>
    </source>
</evidence>
<keyword evidence="9" id="KW-0482">Metalloprotease</keyword>